<dbReference type="Gene3D" id="1.20.1250.20">
    <property type="entry name" value="MFS general substrate transporter like domains"/>
    <property type="match status" value="1"/>
</dbReference>
<dbReference type="SUPFAM" id="SSF103473">
    <property type="entry name" value="MFS general substrate transporter"/>
    <property type="match status" value="1"/>
</dbReference>
<dbReference type="InParanoid" id="C7Q9B9"/>
<dbReference type="GO" id="GO:0022857">
    <property type="term" value="F:transmembrane transporter activity"/>
    <property type="evidence" value="ECO:0007669"/>
    <property type="project" value="InterPro"/>
</dbReference>
<feature type="transmembrane region" description="Helical" evidence="8">
    <location>
        <begin position="105"/>
        <end position="122"/>
    </location>
</feature>
<feature type="region of interest" description="Disordered" evidence="7">
    <location>
        <begin position="405"/>
        <end position="444"/>
    </location>
</feature>
<feature type="transmembrane region" description="Helical" evidence="8">
    <location>
        <begin position="298"/>
        <end position="327"/>
    </location>
</feature>
<keyword evidence="6 8" id="KW-0472">Membrane</keyword>
<evidence type="ECO:0000256" key="6">
    <source>
        <dbReference type="ARBA" id="ARBA00023136"/>
    </source>
</evidence>
<evidence type="ECO:0000256" key="1">
    <source>
        <dbReference type="ARBA" id="ARBA00004651"/>
    </source>
</evidence>
<evidence type="ECO:0000256" key="8">
    <source>
        <dbReference type="SAM" id="Phobius"/>
    </source>
</evidence>
<dbReference type="PANTHER" id="PTHR23513">
    <property type="entry name" value="INTEGRAL MEMBRANE EFFLUX PROTEIN-RELATED"/>
    <property type="match status" value="1"/>
</dbReference>
<dbReference type="CDD" id="cd06173">
    <property type="entry name" value="MFS_MefA_like"/>
    <property type="match status" value="1"/>
</dbReference>
<keyword evidence="4 8" id="KW-0812">Transmembrane</keyword>
<dbReference type="InterPro" id="IPR010290">
    <property type="entry name" value="TM_effector"/>
</dbReference>
<feature type="transmembrane region" description="Helical" evidence="8">
    <location>
        <begin position="54"/>
        <end position="70"/>
    </location>
</feature>
<comment type="subcellular location">
    <subcellularLocation>
        <location evidence="1">Cell membrane</location>
        <topology evidence="1">Multi-pass membrane protein</topology>
    </subcellularLocation>
</comment>
<sequence length="444" mass="46538">MTRLFAYPGYARFWSADTVSTFGTYVATVALPTLAVIVLKASDTQVGLLNGARWTPYLLFGLLAGVVADRYRRRPILVATDLVRGVLLAVVAVLAAVHIVNIYELAGFVFVFGILSLLYDAAHQSYLPRLVPPASLTVANARLEQTTALAQTTGPFIGGALVAAIGAPLAMMIDAASYLVSGLTLATIRVPEPVPHAESRNLKAEMREGLRFVYRDPVMRAYALTLHARFLFASVIGTVFTLFVLRDLGAGSPRAAFGLGLVLAAGGVGAVIGNGMAQRLGRGGVGRVMVAERLAEPVAWSVAALAVSGAAGWAMVAGAQFLAWLALGASGPNEMAYRQSATPDRLQGRVNATVRSLNWGMITFGAPVGGLLAQHLGYRPALWAGVAGMAASGVVAALSPMRRARVTETPEDPEKPEILADPVNPEDPEPQEGTGENTAKGVGV</sequence>
<feature type="transmembrane region" description="Helical" evidence="8">
    <location>
        <begin position="257"/>
        <end position="277"/>
    </location>
</feature>
<organism evidence="10 11">
    <name type="scientific">Catenulispora acidiphila (strain DSM 44928 / JCM 14897 / NBRC 102108 / NRRL B-24433 / ID139908)</name>
    <dbReference type="NCBI Taxonomy" id="479433"/>
    <lineage>
        <taxon>Bacteria</taxon>
        <taxon>Bacillati</taxon>
        <taxon>Actinomycetota</taxon>
        <taxon>Actinomycetes</taxon>
        <taxon>Catenulisporales</taxon>
        <taxon>Catenulisporaceae</taxon>
        <taxon>Catenulispora</taxon>
    </lineage>
</organism>
<dbReference type="GO" id="GO:0005886">
    <property type="term" value="C:plasma membrane"/>
    <property type="evidence" value="ECO:0007669"/>
    <property type="project" value="UniProtKB-SubCell"/>
</dbReference>
<keyword evidence="5 8" id="KW-1133">Transmembrane helix</keyword>
<dbReference type="Proteomes" id="UP000000851">
    <property type="component" value="Chromosome"/>
</dbReference>
<name>C7Q9B9_CATAD</name>
<reference evidence="10 11" key="1">
    <citation type="journal article" date="2009" name="Stand. Genomic Sci.">
        <title>Complete genome sequence of Catenulispora acidiphila type strain (ID 139908).</title>
        <authorList>
            <person name="Copeland A."/>
            <person name="Lapidus A."/>
            <person name="Glavina Del Rio T."/>
            <person name="Nolan M."/>
            <person name="Lucas S."/>
            <person name="Chen F."/>
            <person name="Tice H."/>
            <person name="Cheng J.F."/>
            <person name="Bruce D."/>
            <person name="Goodwin L."/>
            <person name="Pitluck S."/>
            <person name="Mikhailova N."/>
            <person name="Pati A."/>
            <person name="Ivanova N."/>
            <person name="Mavromatis K."/>
            <person name="Chen A."/>
            <person name="Palaniappan K."/>
            <person name="Chain P."/>
            <person name="Land M."/>
            <person name="Hauser L."/>
            <person name="Chang Y.J."/>
            <person name="Jeffries C.D."/>
            <person name="Chertkov O."/>
            <person name="Brettin T."/>
            <person name="Detter J.C."/>
            <person name="Han C."/>
            <person name="Ali Z."/>
            <person name="Tindall B.J."/>
            <person name="Goker M."/>
            <person name="Bristow J."/>
            <person name="Eisen J.A."/>
            <person name="Markowitz V."/>
            <person name="Hugenholtz P."/>
            <person name="Kyrpides N.C."/>
            <person name="Klenk H.P."/>
        </authorList>
    </citation>
    <scope>NUCLEOTIDE SEQUENCE [LARGE SCALE GENOMIC DNA]</scope>
    <source>
        <strain evidence="11">DSM 44928 / JCM 14897 / NBRC 102108 / NRRL B-24433 / ID139908</strain>
    </source>
</reference>
<dbReference type="EMBL" id="CP001700">
    <property type="protein sequence ID" value="ACU74265.1"/>
    <property type="molecule type" value="Genomic_DNA"/>
</dbReference>
<feature type="compositionally biased region" description="Basic and acidic residues" evidence="7">
    <location>
        <begin position="405"/>
        <end position="418"/>
    </location>
</feature>
<dbReference type="eggNOG" id="COG2814">
    <property type="taxonomic scope" value="Bacteria"/>
</dbReference>
<dbReference type="OrthoDB" id="9815525at2"/>
<accession>C7Q9B9</accession>
<dbReference type="PANTHER" id="PTHR23513:SF6">
    <property type="entry name" value="MAJOR FACILITATOR SUPERFAMILY ASSOCIATED DOMAIN-CONTAINING PROTEIN"/>
    <property type="match status" value="1"/>
</dbReference>
<evidence type="ECO:0000256" key="5">
    <source>
        <dbReference type="ARBA" id="ARBA00022989"/>
    </source>
</evidence>
<evidence type="ECO:0000256" key="2">
    <source>
        <dbReference type="ARBA" id="ARBA00022448"/>
    </source>
</evidence>
<evidence type="ECO:0000256" key="3">
    <source>
        <dbReference type="ARBA" id="ARBA00022475"/>
    </source>
</evidence>
<evidence type="ECO:0000313" key="10">
    <source>
        <dbReference type="EMBL" id="ACU74265.1"/>
    </source>
</evidence>
<keyword evidence="3" id="KW-1003">Cell membrane</keyword>
<feature type="transmembrane region" description="Helical" evidence="8">
    <location>
        <begin position="221"/>
        <end position="245"/>
    </location>
</feature>
<evidence type="ECO:0000256" key="4">
    <source>
        <dbReference type="ARBA" id="ARBA00022692"/>
    </source>
</evidence>
<dbReference type="KEGG" id="cai:Caci_5406"/>
<dbReference type="InterPro" id="IPR020846">
    <property type="entry name" value="MFS_dom"/>
</dbReference>
<dbReference type="HOGENOM" id="CLU_034180_13_2_11"/>
<keyword evidence="2" id="KW-0813">Transport</keyword>
<dbReference type="STRING" id="479433.Caci_5406"/>
<proteinExistence type="predicted"/>
<feature type="transmembrane region" description="Helical" evidence="8">
    <location>
        <begin position="381"/>
        <end position="398"/>
    </location>
</feature>
<dbReference type="InterPro" id="IPR036259">
    <property type="entry name" value="MFS_trans_sf"/>
</dbReference>
<dbReference type="Pfam" id="PF05977">
    <property type="entry name" value="MFS_3"/>
    <property type="match status" value="1"/>
</dbReference>
<evidence type="ECO:0000313" key="11">
    <source>
        <dbReference type="Proteomes" id="UP000000851"/>
    </source>
</evidence>
<gene>
    <name evidence="10" type="ordered locus">Caci_5406</name>
</gene>
<dbReference type="RefSeq" id="WP_015793994.1">
    <property type="nucleotide sequence ID" value="NC_013131.1"/>
</dbReference>
<dbReference type="PROSITE" id="PS50850">
    <property type="entry name" value="MFS"/>
    <property type="match status" value="1"/>
</dbReference>
<dbReference type="AlphaFoldDB" id="C7Q9B9"/>
<keyword evidence="11" id="KW-1185">Reference proteome</keyword>
<feature type="transmembrane region" description="Helical" evidence="8">
    <location>
        <begin position="21"/>
        <end position="42"/>
    </location>
</feature>
<evidence type="ECO:0000259" key="9">
    <source>
        <dbReference type="PROSITE" id="PS50850"/>
    </source>
</evidence>
<evidence type="ECO:0000256" key="7">
    <source>
        <dbReference type="SAM" id="MobiDB-lite"/>
    </source>
</evidence>
<feature type="transmembrane region" description="Helical" evidence="8">
    <location>
        <begin position="82"/>
        <end position="99"/>
    </location>
</feature>
<feature type="domain" description="Major facilitator superfamily (MFS) profile" evidence="9">
    <location>
        <begin position="1"/>
        <end position="405"/>
    </location>
</feature>
<protein>
    <submittedName>
        <fullName evidence="10">Major facilitator superfamily MFS_1</fullName>
    </submittedName>
</protein>